<name>A0A0G1QGQ3_9BACT</name>
<reference evidence="3 4" key="1">
    <citation type="journal article" date="2015" name="Nature">
        <title>rRNA introns, odd ribosomes, and small enigmatic genomes across a large radiation of phyla.</title>
        <authorList>
            <person name="Brown C.T."/>
            <person name="Hug L.A."/>
            <person name="Thomas B.C."/>
            <person name="Sharon I."/>
            <person name="Castelle C.J."/>
            <person name="Singh A."/>
            <person name="Wilkins M.J."/>
            <person name="Williams K.H."/>
            <person name="Banfield J.F."/>
        </authorList>
    </citation>
    <scope>NUCLEOTIDE SEQUENCE [LARGE SCALE GENOMIC DNA]</scope>
</reference>
<dbReference type="EMBL" id="LCLO01000045">
    <property type="protein sequence ID" value="KKU16928.1"/>
    <property type="molecule type" value="Genomic_DNA"/>
</dbReference>
<evidence type="ECO:0000256" key="1">
    <source>
        <dbReference type="SAM" id="Coils"/>
    </source>
</evidence>
<keyword evidence="1" id="KW-0175">Coiled coil</keyword>
<proteinExistence type="predicted"/>
<evidence type="ECO:0000313" key="3">
    <source>
        <dbReference type="EMBL" id="KKU16928.1"/>
    </source>
</evidence>
<dbReference type="Proteomes" id="UP000034644">
    <property type="component" value="Unassembled WGS sequence"/>
</dbReference>
<feature type="domain" description="Helicase HerA central" evidence="2">
    <location>
        <begin position="171"/>
        <end position="236"/>
    </location>
</feature>
<organism evidence="3 4">
    <name type="scientific">Candidatus Azambacteria bacterium GW2011_GWA2_45_90</name>
    <dbReference type="NCBI Taxonomy" id="1618614"/>
    <lineage>
        <taxon>Bacteria</taxon>
        <taxon>Candidatus Azamiibacteriota</taxon>
    </lineage>
</organism>
<dbReference type="Gene3D" id="3.40.50.300">
    <property type="entry name" value="P-loop containing nucleotide triphosphate hydrolases"/>
    <property type="match status" value="1"/>
</dbReference>
<dbReference type="InterPro" id="IPR002789">
    <property type="entry name" value="HerA_central"/>
</dbReference>
<comment type="caution">
    <text evidence="3">The sequence shown here is derived from an EMBL/GenBank/DDBJ whole genome shotgun (WGS) entry which is preliminary data.</text>
</comment>
<dbReference type="InterPro" id="IPR027417">
    <property type="entry name" value="P-loop_NTPase"/>
</dbReference>
<dbReference type="SUPFAM" id="SSF52540">
    <property type="entry name" value="P-loop containing nucleoside triphosphate hydrolases"/>
    <property type="match status" value="1"/>
</dbReference>
<dbReference type="AlphaFoldDB" id="A0A0G1QGQ3"/>
<protein>
    <submittedName>
        <fullName evidence="3">Type IV secretory pathway VirB4 protein-like protein</fullName>
    </submittedName>
</protein>
<sequence>MFINPIDTSVALKNLRKKVAQVESALVIKEEKGQVRDPILETAYKDLENLRDQLQTAQEKLFQYALYITIYEDEVAELDKTENQIRNMLESRLVYAKTAMYQQEEGFNSTLPLGTDRLQVLNTMNSAPLSTTFPFVSADLTSDKGILYGINRHNNSLILFDRFSLENGNMVIFAKAGSGKSYASKLEILRSLMMGTDVIVIDPENEYKYLADTVGGAFFRISLTGEHHINPFDLPVPHEDEKPADLLRANIINLVGLLRLMLGSLTAEEDAVIDKALSETYASRDITAESDFSQITPPLMSDLQGFQYPRHGGRVAADSDVCDFGIYLATNQTGNKKEDSGC</sequence>
<evidence type="ECO:0000313" key="4">
    <source>
        <dbReference type="Proteomes" id="UP000034644"/>
    </source>
</evidence>
<gene>
    <name evidence="3" type="ORF">UX27_C0045G0006</name>
</gene>
<dbReference type="Gene3D" id="1.10.8.730">
    <property type="match status" value="1"/>
</dbReference>
<evidence type="ECO:0000259" key="2">
    <source>
        <dbReference type="Pfam" id="PF01935"/>
    </source>
</evidence>
<accession>A0A0G1QGQ3</accession>
<dbReference type="Pfam" id="PF01935">
    <property type="entry name" value="DUF87"/>
    <property type="match status" value="1"/>
</dbReference>
<feature type="coiled-coil region" evidence="1">
    <location>
        <begin position="12"/>
        <end position="91"/>
    </location>
</feature>